<evidence type="ECO:0000313" key="1">
    <source>
        <dbReference type="EMBL" id="RAY13180.1"/>
    </source>
</evidence>
<comment type="caution">
    <text evidence="1">The sequence shown here is derived from an EMBL/GenBank/DDBJ whole genome shotgun (WGS) entry which is preliminary data.</text>
</comment>
<organism evidence="1 2">
    <name type="scientific">Actinomadura craniellae</name>
    <dbReference type="NCBI Taxonomy" id="2231787"/>
    <lineage>
        <taxon>Bacteria</taxon>
        <taxon>Bacillati</taxon>
        <taxon>Actinomycetota</taxon>
        <taxon>Actinomycetes</taxon>
        <taxon>Streptosporangiales</taxon>
        <taxon>Thermomonosporaceae</taxon>
        <taxon>Actinomadura</taxon>
    </lineage>
</organism>
<evidence type="ECO:0000313" key="2">
    <source>
        <dbReference type="Proteomes" id="UP000251891"/>
    </source>
</evidence>
<reference evidence="1 2" key="1">
    <citation type="submission" date="2018-06" db="EMBL/GenBank/DDBJ databases">
        <title>Actinomadura craniellae sp. nov. isolated from marine sponge Craniella sp.</title>
        <authorList>
            <person name="Li L."/>
            <person name="Xu Q.H."/>
            <person name="Lin H.W."/>
            <person name="Lu Y.H."/>
        </authorList>
    </citation>
    <scope>NUCLEOTIDE SEQUENCE [LARGE SCALE GENOMIC DNA]</scope>
    <source>
        <strain evidence="1 2">LHW63021</strain>
    </source>
</reference>
<protein>
    <submittedName>
        <fullName evidence="1">Uncharacterized protein</fullName>
    </submittedName>
</protein>
<dbReference type="Proteomes" id="UP000251891">
    <property type="component" value="Unassembled WGS sequence"/>
</dbReference>
<dbReference type="Pfam" id="PF19674">
    <property type="entry name" value="DUF6177"/>
    <property type="match status" value="1"/>
</dbReference>
<name>A0A365H259_9ACTN</name>
<dbReference type="EMBL" id="QLYX01000010">
    <property type="protein sequence ID" value="RAY13180.1"/>
    <property type="molecule type" value="Genomic_DNA"/>
</dbReference>
<dbReference type="OrthoDB" id="5103427at2"/>
<accession>A0A365H259</accession>
<dbReference type="AlphaFoldDB" id="A0A365H259"/>
<sequence>MSAHPAVDILTARTAVVIQDRPLVPLSSWLIDAMAACARGGLAFQVLTPDDSRITLPLRMALNISRSRWVVQEPGDAGYYDGFSGMPLEWNGAAFAPVDAGTARSAGPSPAFTRPVPDLGAQLLVDLRVLHPAAAELELGQTIELLADRLAGTEPTAWGTGEPTLSRWLPAEVTELCRRRSPQPTRLVFTGPNLIGTHQVSRVTSGVTEAVMFVTGRAADEPSPLDDLAELAGELAARGTLQTMTVQRTAGPADLTYVPRWCGAPAPVGLAIGPAGVAEVGLEHALAAPVGGRPIGDPDEPALWYPLEDDAPGDWTEFAALLRHLGPAQ</sequence>
<gene>
    <name evidence="1" type="ORF">DPM19_22075</name>
</gene>
<proteinExistence type="predicted"/>
<dbReference type="RefSeq" id="WP_111869873.1">
    <property type="nucleotide sequence ID" value="NZ_QLYX01000010.1"/>
</dbReference>
<keyword evidence="2" id="KW-1185">Reference proteome</keyword>
<dbReference type="InterPro" id="IPR046175">
    <property type="entry name" value="DUF6177"/>
</dbReference>